<dbReference type="PROSITE" id="PS50893">
    <property type="entry name" value="ABC_TRANSPORTER_2"/>
    <property type="match status" value="1"/>
</dbReference>
<dbReference type="InterPro" id="IPR017911">
    <property type="entry name" value="MacB-like_ATP-bd"/>
</dbReference>
<keyword evidence="6" id="KW-1185">Reference proteome</keyword>
<dbReference type="InterPro" id="IPR027417">
    <property type="entry name" value="P-loop_NTPase"/>
</dbReference>
<feature type="domain" description="ABC transporter" evidence="4">
    <location>
        <begin position="2"/>
        <end position="224"/>
    </location>
</feature>
<proteinExistence type="predicted"/>
<evidence type="ECO:0000313" key="6">
    <source>
        <dbReference type="Proteomes" id="UP001179280"/>
    </source>
</evidence>
<dbReference type="InterPro" id="IPR015854">
    <property type="entry name" value="ABC_transpr_LolD-like"/>
</dbReference>
<keyword evidence="5" id="KW-0449">Lipoprotein</keyword>
<evidence type="ECO:0000256" key="3">
    <source>
        <dbReference type="ARBA" id="ARBA00022840"/>
    </source>
</evidence>
<keyword evidence="3" id="KW-0067">ATP-binding</keyword>
<dbReference type="EMBL" id="JAFBCV010000009">
    <property type="protein sequence ID" value="MBM7839654.1"/>
    <property type="molecule type" value="Genomic_DNA"/>
</dbReference>
<organism evidence="5 6">
    <name type="scientific">Shouchella xiaoxiensis</name>
    <dbReference type="NCBI Taxonomy" id="766895"/>
    <lineage>
        <taxon>Bacteria</taxon>
        <taxon>Bacillati</taxon>
        <taxon>Bacillota</taxon>
        <taxon>Bacilli</taxon>
        <taxon>Bacillales</taxon>
        <taxon>Bacillaceae</taxon>
        <taxon>Shouchella</taxon>
    </lineage>
</organism>
<dbReference type="InterPro" id="IPR003593">
    <property type="entry name" value="AAA+_ATPase"/>
</dbReference>
<name>A0ABS2SVY9_9BACI</name>
<dbReference type="Gene3D" id="3.40.50.300">
    <property type="entry name" value="P-loop containing nucleotide triphosphate hydrolases"/>
    <property type="match status" value="1"/>
</dbReference>
<protein>
    <submittedName>
        <fullName evidence="5">ABC-type lipoprotein export system ATPase subunit</fullName>
    </submittedName>
</protein>
<sequence length="224" mass="24726">MIQLEGVTLSYGVEKETILILEGVDLNITSGEWITLMGPSGSGKTTLLNVLSGLISPSAGTLMLEGADMKDMKQADRQNYFRTNSSSVYQQFRLLPQFSVLENVMLPLVPYKKKSEIESSAKKLIERVGLSHRLMHFPHQLSGGEQQRTSIARALLTSPKILLCDEPTGNLDTKNRDNILTLLSKLHQEGLTIVVATHDKAVAQRSDRIVHLKDGMISEGILQS</sequence>
<dbReference type="PANTHER" id="PTHR24220">
    <property type="entry name" value="IMPORT ATP-BINDING PROTEIN"/>
    <property type="match status" value="1"/>
</dbReference>
<comment type="caution">
    <text evidence="5">The sequence shown here is derived from an EMBL/GenBank/DDBJ whole genome shotgun (WGS) entry which is preliminary data.</text>
</comment>
<evidence type="ECO:0000256" key="1">
    <source>
        <dbReference type="ARBA" id="ARBA00022448"/>
    </source>
</evidence>
<dbReference type="SUPFAM" id="SSF52540">
    <property type="entry name" value="P-loop containing nucleoside triphosphate hydrolases"/>
    <property type="match status" value="1"/>
</dbReference>
<keyword evidence="2" id="KW-0547">Nucleotide-binding</keyword>
<dbReference type="SMART" id="SM00382">
    <property type="entry name" value="AAA"/>
    <property type="match status" value="1"/>
</dbReference>
<dbReference type="InterPro" id="IPR003439">
    <property type="entry name" value="ABC_transporter-like_ATP-bd"/>
</dbReference>
<reference evidence="5" key="1">
    <citation type="submission" date="2021-01" db="EMBL/GenBank/DDBJ databases">
        <title>Genomic Encyclopedia of Type Strains, Phase IV (KMG-IV): sequencing the most valuable type-strain genomes for metagenomic binning, comparative biology and taxonomic classification.</title>
        <authorList>
            <person name="Goeker M."/>
        </authorList>
    </citation>
    <scope>NUCLEOTIDE SEQUENCE</scope>
    <source>
        <strain evidence="5">DSM 21943</strain>
    </source>
</reference>
<keyword evidence="1" id="KW-0813">Transport</keyword>
<evidence type="ECO:0000313" key="5">
    <source>
        <dbReference type="EMBL" id="MBM7839654.1"/>
    </source>
</evidence>
<accession>A0ABS2SVY9</accession>
<dbReference type="Proteomes" id="UP001179280">
    <property type="component" value="Unassembled WGS sequence"/>
</dbReference>
<dbReference type="PANTHER" id="PTHR24220:SF86">
    <property type="entry name" value="ABC TRANSPORTER ABCH.1"/>
    <property type="match status" value="1"/>
</dbReference>
<dbReference type="CDD" id="cd03255">
    <property type="entry name" value="ABC_MJ0796_LolCDE_FtsE"/>
    <property type="match status" value="1"/>
</dbReference>
<evidence type="ECO:0000256" key="2">
    <source>
        <dbReference type="ARBA" id="ARBA00022741"/>
    </source>
</evidence>
<dbReference type="RefSeq" id="WP_204466850.1">
    <property type="nucleotide sequence ID" value="NZ_JAFBCV010000009.1"/>
</dbReference>
<evidence type="ECO:0000259" key="4">
    <source>
        <dbReference type="PROSITE" id="PS50893"/>
    </source>
</evidence>
<gene>
    <name evidence="5" type="ORF">JOC54_002934</name>
</gene>
<dbReference type="Pfam" id="PF00005">
    <property type="entry name" value="ABC_tran"/>
    <property type="match status" value="1"/>
</dbReference>